<protein>
    <recommendedName>
        <fullName evidence="2 3">Single-stranded DNA-binding protein</fullName>
        <shortName evidence="2">SSB</shortName>
    </recommendedName>
</protein>
<dbReference type="InterPro" id="IPR012340">
    <property type="entry name" value="NA-bd_OB-fold"/>
</dbReference>
<dbReference type="OrthoDB" id="9809878at2"/>
<evidence type="ECO:0000256" key="1">
    <source>
        <dbReference type="ARBA" id="ARBA00023125"/>
    </source>
</evidence>
<gene>
    <name evidence="4" type="ORF">COLSTE_02172</name>
</gene>
<dbReference type="STRING" id="445975.COLSTE_02172"/>
<evidence type="ECO:0000313" key="5">
    <source>
        <dbReference type="Proteomes" id="UP000003560"/>
    </source>
</evidence>
<keyword evidence="5" id="KW-1185">Reference proteome</keyword>
<dbReference type="PIRSF" id="PIRSF002070">
    <property type="entry name" value="SSB"/>
    <property type="match status" value="1"/>
</dbReference>
<reference evidence="4 5" key="2">
    <citation type="submission" date="2008-10" db="EMBL/GenBank/DDBJ databases">
        <authorList>
            <person name="Fulton L."/>
            <person name="Clifton S."/>
            <person name="Fulton B."/>
            <person name="Xu J."/>
            <person name="Minx P."/>
            <person name="Pepin K.H."/>
            <person name="Johnson M."/>
            <person name="Thiruvilangam P."/>
            <person name="Bhonagiri V."/>
            <person name="Nash W.E."/>
            <person name="Mardis E.R."/>
            <person name="Wilson R.K."/>
        </authorList>
    </citation>
    <scope>NUCLEOTIDE SEQUENCE [LARGE SCALE GENOMIC DNA]</scope>
    <source>
        <strain evidence="4 5">DSM 13279</strain>
    </source>
</reference>
<dbReference type="NCBIfam" id="TIGR00621">
    <property type="entry name" value="ssb"/>
    <property type="match status" value="1"/>
</dbReference>
<keyword evidence="1 2" id="KW-0238">DNA-binding</keyword>
<comment type="caution">
    <text evidence="4">The sequence shown here is derived from an EMBL/GenBank/DDBJ whole genome shotgun (WGS) entry which is preliminary data.</text>
</comment>
<dbReference type="GO" id="GO:0003697">
    <property type="term" value="F:single-stranded DNA binding"/>
    <property type="evidence" value="ECO:0007669"/>
    <property type="project" value="UniProtKB-UniRule"/>
</dbReference>
<dbReference type="GeneID" id="98002253"/>
<comment type="caution">
    <text evidence="2">Lacks conserved residue(s) required for the propagation of feature annotation.</text>
</comment>
<dbReference type="AlphaFoldDB" id="B6GDJ1"/>
<dbReference type="RefSeq" id="WP_006721800.1">
    <property type="nucleotide sequence ID" value="NZ_CP085935.1"/>
</dbReference>
<dbReference type="PANTHER" id="PTHR10302">
    <property type="entry name" value="SINGLE-STRANDED DNA-BINDING PROTEIN"/>
    <property type="match status" value="1"/>
</dbReference>
<dbReference type="GO" id="GO:0009295">
    <property type="term" value="C:nucleoid"/>
    <property type="evidence" value="ECO:0007669"/>
    <property type="project" value="TreeGrafter"/>
</dbReference>
<dbReference type="CDD" id="cd04496">
    <property type="entry name" value="SSB_OBF"/>
    <property type="match status" value="1"/>
</dbReference>
<name>B6GDJ1_9ACTN</name>
<organism evidence="4 5">
    <name type="scientific">Collinsella stercoris DSM 13279</name>
    <dbReference type="NCBI Taxonomy" id="445975"/>
    <lineage>
        <taxon>Bacteria</taxon>
        <taxon>Bacillati</taxon>
        <taxon>Actinomycetota</taxon>
        <taxon>Coriobacteriia</taxon>
        <taxon>Coriobacteriales</taxon>
        <taxon>Coriobacteriaceae</taxon>
        <taxon>Collinsella</taxon>
    </lineage>
</organism>
<evidence type="ECO:0000256" key="2">
    <source>
        <dbReference type="HAMAP-Rule" id="MF_00984"/>
    </source>
</evidence>
<dbReference type="GO" id="GO:0006260">
    <property type="term" value="P:DNA replication"/>
    <property type="evidence" value="ECO:0007669"/>
    <property type="project" value="InterPro"/>
</dbReference>
<dbReference type="HAMAP" id="MF_00984">
    <property type="entry name" value="SSB"/>
    <property type="match status" value="1"/>
</dbReference>
<proteinExistence type="inferred from homology"/>
<dbReference type="eggNOG" id="COG0629">
    <property type="taxonomic scope" value="Bacteria"/>
</dbReference>
<reference evidence="4 5" key="1">
    <citation type="submission" date="2008-10" db="EMBL/GenBank/DDBJ databases">
        <title>Draft genome sequence of Collinsella stercoris (DSM 13279).</title>
        <authorList>
            <person name="Sudarsanam P."/>
            <person name="Ley R."/>
            <person name="Guruge J."/>
            <person name="Turnbaugh P.J."/>
            <person name="Mahowald M."/>
            <person name="Liep D."/>
            <person name="Gordon J."/>
        </authorList>
    </citation>
    <scope>NUCLEOTIDE SEQUENCE [LARGE SCALE GENOMIC DNA]</scope>
    <source>
        <strain evidence="4 5">DSM 13279</strain>
    </source>
</reference>
<evidence type="ECO:0000256" key="3">
    <source>
        <dbReference type="PIRNR" id="PIRNR002070"/>
    </source>
</evidence>
<comment type="subunit">
    <text evidence="2">Homotetramer.</text>
</comment>
<dbReference type="HOGENOM" id="CLU_078758_6_0_11"/>
<dbReference type="InterPro" id="IPR000424">
    <property type="entry name" value="Primosome_PriB/ssb"/>
</dbReference>
<dbReference type="PROSITE" id="PS50935">
    <property type="entry name" value="SSB"/>
    <property type="match status" value="1"/>
</dbReference>
<dbReference type="Gene3D" id="2.40.50.140">
    <property type="entry name" value="Nucleic acid-binding proteins"/>
    <property type="match status" value="1"/>
</dbReference>
<dbReference type="Proteomes" id="UP000003560">
    <property type="component" value="Unassembled WGS sequence"/>
</dbReference>
<dbReference type="SUPFAM" id="SSF50249">
    <property type="entry name" value="Nucleic acid-binding proteins"/>
    <property type="match status" value="1"/>
</dbReference>
<dbReference type="InterPro" id="IPR011344">
    <property type="entry name" value="ssDNA-bd"/>
</dbReference>
<dbReference type="Pfam" id="PF00436">
    <property type="entry name" value="SSB"/>
    <property type="match status" value="1"/>
</dbReference>
<accession>B6GDJ1</accession>
<sequence length="148" mass="16443">MSINHVILSGNLGANSELRYTKNGTPVLTFPLAVNDRVPNGDGTWGNYTNWPDCSMFGKRAEALAPYLTKGVKVTVSGRVRTHSYQKDGQNIKRWEIRVDNVELMQVKRDQQGAYSHPAEQAAQPIAASPVPDVYDEDIPFLRSKDAI</sequence>
<dbReference type="PANTHER" id="PTHR10302:SF0">
    <property type="entry name" value="SINGLE-STRANDED DNA-BINDING PROTEIN, MITOCHONDRIAL"/>
    <property type="match status" value="1"/>
</dbReference>
<dbReference type="EMBL" id="ABXJ01000128">
    <property type="protein sequence ID" value="EEA89630.1"/>
    <property type="molecule type" value="Genomic_DNA"/>
</dbReference>
<evidence type="ECO:0000313" key="4">
    <source>
        <dbReference type="EMBL" id="EEA89630.1"/>
    </source>
</evidence>